<dbReference type="Proteomes" id="UP000274772">
    <property type="component" value="Chromosome"/>
</dbReference>
<name>A0ABN5W3C1_9STAP</name>
<evidence type="ECO:0008006" key="4">
    <source>
        <dbReference type="Google" id="ProtNLM"/>
    </source>
</evidence>
<organism evidence="2 3">
    <name type="scientific">Staphylococcus caprae</name>
    <dbReference type="NCBI Taxonomy" id="29380"/>
    <lineage>
        <taxon>Bacteria</taxon>
        <taxon>Bacillati</taxon>
        <taxon>Bacillota</taxon>
        <taxon>Bacilli</taxon>
        <taxon>Bacillales</taxon>
        <taxon>Staphylococcaceae</taxon>
        <taxon>Staphylococcus</taxon>
    </lineage>
</organism>
<accession>A0ABN5W3C1</accession>
<sequence length="147" mass="16851">MNKNKFTEKVQKQLWFLNRKEKDQLKQKLNALDENQNVDFNKPIKFSNQYLKDFVFKEKTTSSGKIFMLLIGIVLAYAVLLGLFLLGLITSLAAVHYFINPKVALSSIVVVLIIVVAIIIMILSLYLIKIATALFTKKLLELKFNRS</sequence>
<evidence type="ECO:0000313" key="2">
    <source>
        <dbReference type="EMBL" id="BBD92188.1"/>
    </source>
</evidence>
<keyword evidence="1" id="KW-0812">Transmembrane</keyword>
<evidence type="ECO:0000313" key="3">
    <source>
        <dbReference type="Proteomes" id="UP000274772"/>
    </source>
</evidence>
<reference evidence="2 3" key="1">
    <citation type="submission" date="2018-05" db="EMBL/GenBank/DDBJ databases">
        <title>Complete genome sequencing of three human clinical isolates of Staphylococcus caprae reveals virulence factors similar to those of S. epidermidis and S. capitis.</title>
        <authorList>
            <person name="Watanabe S."/>
            <person name="Cui L."/>
        </authorList>
    </citation>
    <scope>NUCLEOTIDE SEQUENCE [LARGE SCALE GENOMIC DNA]</scope>
    <source>
        <strain evidence="2 3">JMUB590</strain>
    </source>
</reference>
<evidence type="ECO:0000256" key="1">
    <source>
        <dbReference type="SAM" id="Phobius"/>
    </source>
</evidence>
<dbReference type="EMBL" id="AP018586">
    <property type="protein sequence ID" value="BBD92188.1"/>
    <property type="molecule type" value="Genomic_DNA"/>
</dbReference>
<keyword evidence="1" id="KW-1133">Transmembrane helix</keyword>
<dbReference type="RefSeq" id="WP_044466751.1">
    <property type="nucleotide sequence ID" value="NZ_AP018585.1"/>
</dbReference>
<feature type="transmembrane region" description="Helical" evidence="1">
    <location>
        <begin position="105"/>
        <end position="128"/>
    </location>
</feature>
<dbReference type="GeneID" id="58050888"/>
<protein>
    <recommendedName>
        <fullName evidence="4">Staphylococcal protein</fullName>
    </recommendedName>
</protein>
<gene>
    <name evidence="2" type="ORF">JMUB590_1130</name>
</gene>
<feature type="transmembrane region" description="Helical" evidence="1">
    <location>
        <begin position="66"/>
        <end position="99"/>
    </location>
</feature>
<proteinExistence type="predicted"/>
<keyword evidence="1" id="KW-0472">Membrane</keyword>
<keyword evidence="3" id="KW-1185">Reference proteome</keyword>